<evidence type="ECO:0000256" key="6">
    <source>
        <dbReference type="PIRSR" id="PIRSR600821-52"/>
    </source>
</evidence>
<proteinExistence type="inferred from homology"/>
<dbReference type="Gene3D" id="3.20.20.10">
    <property type="entry name" value="Alanine racemase"/>
    <property type="match status" value="1"/>
</dbReference>
<organism evidence="8 9">
    <name type="scientific">Faecalicoccus pleomorphus</name>
    <dbReference type="NCBI Taxonomy" id="1323"/>
    <lineage>
        <taxon>Bacteria</taxon>
        <taxon>Bacillati</taxon>
        <taxon>Bacillota</taxon>
        <taxon>Erysipelotrichia</taxon>
        <taxon>Erysipelotrichales</taxon>
        <taxon>Erysipelotrichaceae</taxon>
        <taxon>Faecalicoccus</taxon>
    </lineage>
</organism>
<reference evidence="8 9" key="1">
    <citation type="submission" date="2018-06" db="EMBL/GenBank/DDBJ databases">
        <authorList>
            <consortium name="Pathogen Informatics"/>
            <person name="Doyle S."/>
        </authorList>
    </citation>
    <scope>NUCLEOTIDE SEQUENCE [LARGE SCALE GENOMIC DNA]</scope>
    <source>
        <strain evidence="8 9">NCTC11087</strain>
    </source>
</reference>
<evidence type="ECO:0000256" key="5">
    <source>
        <dbReference type="PIRSR" id="PIRSR600821-50"/>
    </source>
</evidence>
<comment type="pathway">
    <text evidence="4">Amino-acid biosynthesis; D-alanine biosynthesis; D-alanine from L-alanine: step 1/1.</text>
</comment>
<dbReference type="InterPro" id="IPR020622">
    <property type="entry name" value="Ala_racemase_pyridoxalP-BS"/>
</dbReference>
<dbReference type="Pfam" id="PF01168">
    <property type="entry name" value="Ala_racemase_N"/>
    <property type="match status" value="1"/>
</dbReference>
<feature type="binding site" evidence="4 6">
    <location>
        <position position="136"/>
    </location>
    <ligand>
        <name>substrate</name>
    </ligand>
</feature>
<dbReference type="Proteomes" id="UP000255523">
    <property type="component" value="Unassembled WGS sequence"/>
</dbReference>
<feature type="domain" description="Alanine racemase C-terminal" evidence="7">
    <location>
        <begin position="252"/>
        <end position="381"/>
    </location>
</feature>
<dbReference type="InterPro" id="IPR009006">
    <property type="entry name" value="Ala_racemase/Decarboxylase_C"/>
</dbReference>
<evidence type="ECO:0000259" key="7">
    <source>
        <dbReference type="SMART" id="SM01005"/>
    </source>
</evidence>
<dbReference type="PRINTS" id="PR00992">
    <property type="entry name" value="ALARACEMASE"/>
</dbReference>
<dbReference type="GO" id="GO:0030170">
    <property type="term" value="F:pyridoxal phosphate binding"/>
    <property type="evidence" value="ECO:0007669"/>
    <property type="project" value="UniProtKB-UniRule"/>
</dbReference>
<dbReference type="SMART" id="SM01005">
    <property type="entry name" value="Ala_racemase_C"/>
    <property type="match status" value="1"/>
</dbReference>
<protein>
    <recommendedName>
        <fullName evidence="4">Alanine racemase</fullName>
        <ecNumber evidence="4">5.1.1.1</ecNumber>
    </recommendedName>
</protein>
<evidence type="ECO:0000256" key="4">
    <source>
        <dbReference type="HAMAP-Rule" id="MF_01201"/>
    </source>
</evidence>
<feature type="active site" description="Proton acceptor; specific for D-alanine" evidence="4">
    <location>
        <position position="38"/>
    </location>
</feature>
<dbReference type="UniPathway" id="UPA00042">
    <property type="reaction ID" value="UER00497"/>
</dbReference>
<dbReference type="Pfam" id="PF00842">
    <property type="entry name" value="Ala_racemase_C"/>
    <property type="match status" value="1"/>
</dbReference>
<dbReference type="GO" id="GO:0008784">
    <property type="term" value="F:alanine racemase activity"/>
    <property type="evidence" value="ECO:0007669"/>
    <property type="project" value="UniProtKB-UniRule"/>
</dbReference>
<evidence type="ECO:0000256" key="2">
    <source>
        <dbReference type="ARBA" id="ARBA00022898"/>
    </source>
</evidence>
<evidence type="ECO:0000256" key="1">
    <source>
        <dbReference type="ARBA" id="ARBA00001933"/>
    </source>
</evidence>
<dbReference type="AlphaFoldDB" id="A0A380LMY3"/>
<gene>
    <name evidence="8" type="primary">alr</name>
    <name evidence="8" type="ORF">NCTC11087_02075</name>
</gene>
<dbReference type="PANTHER" id="PTHR30511">
    <property type="entry name" value="ALANINE RACEMASE"/>
    <property type="match status" value="1"/>
</dbReference>
<evidence type="ECO:0000256" key="3">
    <source>
        <dbReference type="ARBA" id="ARBA00023235"/>
    </source>
</evidence>
<dbReference type="InterPro" id="IPR011079">
    <property type="entry name" value="Ala_racemase_C"/>
</dbReference>
<comment type="cofactor">
    <cofactor evidence="1 4 5">
        <name>pyridoxal 5'-phosphate</name>
        <dbReference type="ChEBI" id="CHEBI:597326"/>
    </cofactor>
</comment>
<comment type="function">
    <text evidence="4">Catalyzes the interconversion of L-alanine and D-alanine. May also act on other amino acids.</text>
</comment>
<name>A0A380LMY3_9FIRM</name>
<keyword evidence="9" id="KW-1185">Reference proteome</keyword>
<dbReference type="PROSITE" id="PS00395">
    <property type="entry name" value="ALANINE_RACEMASE"/>
    <property type="match status" value="1"/>
</dbReference>
<sequence length="384" mass="43036">MLESYSRCWTEIDYAAIAHNVEEIQKLVGDTKIMGIVKANAYGHGDVECAKALQKVGVDFFGVSSVDEALHLRQNGIHDSILILGYTPPEHFHYLIEENIIQSLVSYDYAQKLDAYAKEAGTKIRCHCKVDTGMCRTGVIYQVQEKNMDQILAEYRMEHLIVEGIFSHFPVSDDLGQESAAFTKKQIELFEEVCDNLRKEGINPGIRHIQNSYGILNYGDLKMDYCRPGLLYMGVTSDDAIPIASKPDFIPILSWYANVSLVKWIQKGQSVSYGRHFIATKPTKVATVSVGYADGLHRLVSNCGLEVLIHGQKCPIIGNVCMDQCMVDVTQVDDVKEGDVVVLVGRQGDHRVTIDEISRKSHSINNETLSDIAGRVPRLRRREK</sequence>
<evidence type="ECO:0000313" key="8">
    <source>
        <dbReference type="EMBL" id="SUO05139.1"/>
    </source>
</evidence>
<dbReference type="SUPFAM" id="SSF51419">
    <property type="entry name" value="PLP-binding barrel"/>
    <property type="match status" value="1"/>
</dbReference>
<dbReference type="InterPro" id="IPR029066">
    <property type="entry name" value="PLP-binding_barrel"/>
</dbReference>
<dbReference type="PANTHER" id="PTHR30511:SF0">
    <property type="entry name" value="ALANINE RACEMASE, CATABOLIC-RELATED"/>
    <property type="match status" value="1"/>
</dbReference>
<dbReference type="EMBL" id="UHFX01000003">
    <property type="protein sequence ID" value="SUO05139.1"/>
    <property type="molecule type" value="Genomic_DNA"/>
</dbReference>
<evidence type="ECO:0000313" key="9">
    <source>
        <dbReference type="Proteomes" id="UP000255523"/>
    </source>
</evidence>
<dbReference type="Gene3D" id="2.40.37.10">
    <property type="entry name" value="Lyase, Ornithine Decarboxylase, Chain A, domain 1"/>
    <property type="match status" value="1"/>
</dbReference>
<comment type="catalytic activity">
    <reaction evidence="4">
        <text>L-alanine = D-alanine</text>
        <dbReference type="Rhea" id="RHEA:20249"/>
        <dbReference type="ChEBI" id="CHEBI:57416"/>
        <dbReference type="ChEBI" id="CHEBI:57972"/>
        <dbReference type="EC" id="5.1.1.1"/>
    </reaction>
</comment>
<dbReference type="GO" id="GO:0030632">
    <property type="term" value="P:D-alanine biosynthetic process"/>
    <property type="evidence" value="ECO:0007669"/>
    <property type="project" value="UniProtKB-UniRule"/>
</dbReference>
<feature type="active site" description="Proton acceptor; specific for L-alanine" evidence="4">
    <location>
        <position position="273"/>
    </location>
</feature>
<dbReference type="RefSeq" id="WP_022790322.1">
    <property type="nucleotide sequence ID" value="NZ_UHFX01000003.1"/>
</dbReference>
<dbReference type="GO" id="GO:0005829">
    <property type="term" value="C:cytosol"/>
    <property type="evidence" value="ECO:0007669"/>
    <property type="project" value="TreeGrafter"/>
</dbReference>
<dbReference type="GO" id="GO:0009252">
    <property type="term" value="P:peptidoglycan biosynthetic process"/>
    <property type="evidence" value="ECO:0007669"/>
    <property type="project" value="TreeGrafter"/>
</dbReference>
<dbReference type="EC" id="5.1.1.1" evidence="4"/>
<dbReference type="FunFam" id="3.20.20.10:FF:000002">
    <property type="entry name" value="Alanine racemase"/>
    <property type="match status" value="1"/>
</dbReference>
<feature type="modified residue" description="N6-(pyridoxal phosphate)lysine" evidence="4 5">
    <location>
        <position position="38"/>
    </location>
</feature>
<dbReference type="InterPro" id="IPR000821">
    <property type="entry name" value="Ala_racemase"/>
</dbReference>
<dbReference type="OrthoDB" id="9813814at2"/>
<dbReference type="GeneID" id="77463004"/>
<keyword evidence="2 4" id="KW-0663">Pyridoxal phosphate</keyword>
<comment type="similarity">
    <text evidence="4">Belongs to the alanine racemase family.</text>
</comment>
<dbReference type="SUPFAM" id="SSF50621">
    <property type="entry name" value="Alanine racemase C-terminal domain-like"/>
    <property type="match status" value="1"/>
</dbReference>
<dbReference type="NCBIfam" id="TIGR00492">
    <property type="entry name" value="alr"/>
    <property type="match status" value="1"/>
</dbReference>
<keyword evidence="3 4" id="KW-0413">Isomerase</keyword>
<accession>A0A380LMY3</accession>
<dbReference type="HAMAP" id="MF_01201">
    <property type="entry name" value="Ala_racemase"/>
    <property type="match status" value="1"/>
</dbReference>
<feature type="binding site" evidence="4 6">
    <location>
        <position position="322"/>
    </location>
    <ligand>
        <name>substrate</name>
    </ligand>
</feature>
<dbReference type="InterPro" id="IPR001608">
    <property type="entry name" value="Ala_racemase_N"/>
</dbReference>